<accession>A0ABP9SRE6</accession>
<reference evidence="3" key="1">
    <citation type="journal article" date="2019" name="Int. J. Syst. Evol. Microbiol.">
        <title>The Global Catalogue of Microorganisms (GCM) 10K type strain sequencing project: providing services to taxonomists for standard genome sequencing and annotation.</title>
        <authorList>
            <consortium name="The Broad Institute Genomics Platform"/>
            <consortium name="The Broad Institute Genome Sequencing Center for Infectious Disease"/>
            <person name="Wu L."/>
            <person name="Ma J."/>
        </authorList>
    </citation>
    <scope>NUCLEOTIDE SEQUENCE [LARGE SCALE GENOMIC DNA]</scope>
    <source>
        <strain evidence="3">JCM 18304</strain>
    </source>
</reference>
<keyword evidence="3" id="KW-1185">Reference proteome</keyword>
<dbReference type="InterPro" id="IPR015943">
    <property type="entry name" value="WD40/YVTN_repeat-like_dom_sf"/>
</dbReference>
<protein>
    <recommendedName>
        <fullName evidence="1">Pyrrolo-quinoline quinone repeat domain-containing protein</fullName>
    </recommendedName>
</protein>
<organism evidence="2 3">
    <name type="scientific">Rugosimonospora acidiphila</name>
    <dbReference type="NCBI Taxonomy" id="556531"/>
    <lineage>
        <taxon>Bacteria</taxon>
        <taxon>Bacillati</taxon>
        <taxon>Actinomycetota</taxon>
        <taxon>Actinomycetes</taxon>
        <taxon>Micromonosporales</taxon>
        <taxon>Micromonosporaceae</taxon>
        <taxon>Rugosimonospora</taxon>
    </lineage>
</organism>
<dbReference type="PANTHER" id="PTHR34512:SF30">
    <property type="entry name" value="OUTER MEMBRANE PROTEIN ASSEMBLY FACTOR BAMB"/>
    <property type="match status" value="1"/>
</dbReference>
<evidence type="ECO:0000259" key="1">
    <source>
        <dbReference type="Pfam" id="PF13360"/>
    </source>
</evidence>
<sequence>MLIGVVVLVIIGAGVGFGLHSKSSGATMKVAWSVNATKGTQSTNTALAGSWATPTSVIDGRSDGVIAYSLKNGAQIWGWQVPSGSTGCHMSTTTAGGIGVLAYGEKFCDQLVAFKLDTGQQVWPHAISLGDPKGHSTPSATFVAVDGDVMAVVAPDDTLGAYDLTTGKKLWQKSEDDFDASLDCDLWGASVIGTTAYALHTCTPASGGLNYSYIVTGYNAQTGAKTWTGQIRQLGDQDTVSLWSDPADGYLFVADSSDSSAQLLSFSVPKGSGSTTPTTVKLDDYDTNDAFTPSDQNGGQQVPHGYAVYGHTLYIEGARPHDSRVNNVNAIDLASGKKLWTQAIPGDSIAILGADASGVHTVASKDDVSPFQLVTFSASAGKKTEGASIDDTRINIQTEDQTYLDGKYLVDLPSATFAGDAEIVVLSGAKIS</sequence>
<comment type="caution">
    <text evidence="2">The sequence shown here is derived from an EMBL/GenBank/DDBJ whole genome shotgun (WGS) entry which is preliminary data.</text>
</comment>
<dbReference type="Gene3D" id="2.130.10.10">
    <property type="entry name" value="YVTN repeat-like/Quinoprotein amine dehydrogenase"/>
    <property type="match status" value="1"/>
</dbReference>
<dbReference type="EMBL" id="BAABJQ010000049">
    <property type="protein sequence ID" value="GAA5201280.1"/>
    <property type="molecule type" value="Genomic_DNA"/>
</dbReference>
<dbReference type="InterPro" id="IPR011047">
    <property type="entry name" value="Quinoprotein_ADH-like_sf"/>
</dbReference>
<dbReference type="PANTHER" id="PTHR34512">
    <property type="entry name" value="CELL SURFACE PROTEIN"/>
    <property type="match status" value="1"/>
</dbReference>
<proteinExistence type="predicted"/>
<dbReference type="Pfam" id="PF13360">
    <property type="entry name" value="PQQ_2"/>
    <property type="match status" value="1"/>
</dbReference>
<dbReference type="Proteomes" id="UP001501570">
    <property type="component" value="Unassembled WGS sequence"/>
</dbReference>
<dbReference type="InterPro" id="IPR002372">
    <property type="entry name" value="PQQ_rpt_dom"/>
</dbReference>
<gene>
    <name evidence="2" type="ORF">GCM10023322_80950</name>
</gene>
<evidence type="ECO:0000313" key="3">
    <source>
        <dbReference type="Proteomes" id="UP001501570"/>
    </source>
</evidence>
<dbReference type="SUPFAM" id="SSF50998">
    <property type="entry name" value="Quinoprotein alcohol dehydrogenase-like"/>
    <property type="match status" value="1"/>
</dbReference>
<feature type="domain" description="Pyrrolo-quinoline quinone repeat" evidence="1">
    <location>
        <begin position="64"/>
        <end position="232"/>
    </location>
</feature>
<evidence type="ECO:0000313" key="2">
    <source>
        <dbReference type="EMBL" id="GAA5201280.1"/>
    </source>
</evidence>
<dbReference type="RefSeq" id="WP_345638965.1">
    <property type="nucleotide sequence ID" value="NZ_BAABJQ010000049.1"/>
</dbReference>
<name>A0ABP9SRE6_9ACTN</name>